<dbReference type="Proteomes" id="UP000075840">
    <property type="component" value="Unassembled WGS sequence"/>
</dbReference>
<feature type="signal peptide" evidence="2">
    <location>
        <begin position="1"/>
        <end position="22"/>
    </location>
</feature>
<evidence type="ECO:0000313" key="3">
    <source>
        <dbReference type="EnsemblMetazoa" id="AARA002450-PA"/>
    </source>
</evidence>
<feature type="chain" id="PRO_5044203280" evidence="2">
    <location>
        <begin position="23"/>
        <end position="84"/>
    </location>
</feature>
<protein>
    <submittedName>
        <fullName evidence="3">Uncharacterized protein</fullName>
    </submittedName>
</protein>
<keyword evidence="4" id="KW-1185">Reference proteome</keyword>
<dbReference type="EnsemblMetazoa" id="AARA002450-RA">
    <property type="protein sequence ID" value="AARA002450-PA"/>
    <property type="gene ID" value="AARA002450"/>
</dbReference>
<evidence type="ECO:0000256" key="1">
    <source>
        <dbReference type="SAM" id="MobiDB-lite"/>
    </source>
</evidence>
<name>A0A182HMG4_ANOAR</name>
<evidence type="ECO:0000313" key="4">
    <source>
        <dbReference type="Proteomes" id="UP000075840"/>
    </source>
</evidence>
<evidence type="ECO:0000256" key="2">
    <source>
        <dbReference type="SAM" id="SignalP"/>
    </source>
</evidence>
<feature type="compositionally biased region" description="Low complexity" evidence="1">
    <location>
        <begin position="39"/>
        <end position="55"/>
    </location>
</feature>
<dbReference type="EMBL" id="APCN01004430">
    <property type="status" value="NOT_ANNOTATED_CDS"/>
    <property type="molecule type" value="Genomic_DNA"/>
</dbReference>
<dbReference type="AlphaFoldDB" id="A0A182HMG4"/>
<proteinExistence type="predicted"/>
<organism evidence="3 4">
    <name type="scientific">Anopheles arabiensis</name>
    <name type="common">Mosquito</name>
    <dbReference type="NCBI Taxonomy" id="7173"/>
    <lineage>
        <taxon>Eukaryota</taxon>
        <taxon>Metazoa</taxon>
        <taxon>Ecdysozoa</taxon>
        <taxon>Arthropoda</taxon>
        <taxon>Hexapoda</taxon>
        <taxon>Insecta</taxon>
        <taxon>Pterygota</taxon>
        <taxon>Neoptera</taxon>
        <taxon>Endopterygota</taxon>
        <taxon>Diptera</taxon>
        <taxon>Nematocera</taxon>
        <taxon>Culicoidea</taxon>
        <taxon>Culicidae</taxon>
        <taxon>Anophelinae</taxon>
        <taxon>Anopheles</taxon>
    </lineage>
</organism>
<feature type="region of interest" description="Disordered" evidence="1">
    <location>
        <begin position="25"/>
        <end position="55"/>
    </location>
</feature>
<sequence>MNTTVYVLILTAFAGLFCLAQGSTVPPPPSSLPAVNAPAQTAATSGKGSAAAAAPTDTDALGRKIFIPVFRSKQKQKRNRVRVQ</sequence>
<reference evidence="3" key="1">
    <citation type="submission" date="2022-08" db="UniProtKB">
        <authorList>
            <consortium name="EnsemblMetazoa"/>
        </authorList>
    </citation>
    <scope>IDENTIFICATION</scope>
    <source>
        <strain evidence="3">Dongola</strain>
    </source>
</reference>
<keyword evidence="2" id="KW-0732">Signal</keyword>
<accession>A0A182HMG4</accession>
<dbReference type="VEuPathDB" id="VectorBase:AARA002450"/>